<keyword evidence="7" id="KW-1185">Reference proteome</keyword>
<dbReference type="Pfam" id="PF00753">
    <property type="entry name" value="Lactamase_B"/>
    <property type="match status" value="1"/>
</dbReference>
<dbReference type="SUPFAM" id="SSF56281">
    <property type="entry name" value="Metallo-hydrolase/oxidoreductase"/>
    <property type="match status" value="1"/>
</dbReference>
<dbReference type="RefSeq" id="WP_195170968.1">
    <property type="nucleotide sequence ID" value="NZ_CP062983.1"/>
</dbReference>
<gene>
    <name evidence="6" type="ORF">G4Y79_00575</name>
</gene>
<dbReference type="KEGG" id="pmet:G4Y79_00575"/>
<reference evidence="6 7" key="1">
    <citation type="submission" date="2020-02" db="EMBL/GenBank/DDBJ databases">
        <authorList>
            <person name="Zheng R.K."/>
            <person name="Sun C.M."/>
        </authorList>
    </citation>
    <scope>NUCLEOTIDE SEQUENCE [LARGE SCALE GENOMIC DNA]</scope>
    <source>
        <strain evidence="7">rifampicinis</strain>
    </source>
</reference>
<dbReference type="SMART" id="SM00849">
    <property type="entry name" value="Lactamase_B"/>
    <property type="match status" value="1"/>
</dbReference>
<dbReference type="GO" id="GO:0016787">
    <property type="term" value="F:hydrolase activity"/>
    <property type="evidence" value="ECO:0007669"/>
    <property type="project" value="UniProtKB-KW"/>
</dbReference>
<evidence type="ECO:0000256" key="3">
    <source>
        <dbReference type="ARBA" id="ARBA00022801"/>
    </source>
</evidence>
<accession>A0A7S8E9J7</accession>
<dbReference type="GO" id="GO:0046872">
    <property type="term" value="F:metal ion binding"/>
    <property type="evidence" value="ECO:0007669"/>
    <property type="project" value="UniProtKB-KW"/>
</dbReference>
<dbReference type="AlphaFoldDB" id="A0A7S8E9J7"/>
<dbReference type="InterPro" id="IPR036866">
    <property type="entry name" value="RibonucZ/Hydroxyglut_hydro"/>
</dbReference>
<proteinExistence type="inferred from homology"/>
<evidence type="ECO:0000313" key="6">
    <source>
        <dbReference type="EMBL" id="QPC82899.1"/>
    </source>
</evidence>
<dbReference type="InterPro" id="IPR001279">
    <property type="entry name" value="Metallo-B-lactamas"/>
</dbReference>
<keyword evidence="3 6" id="KW-0378">Hydrolase</keyword>
<dbReference type="InterPro" id="IPR051013">
    <property type="entry name" value="MBL_superfamily_lactonases"/>
</dbReference>
<dbReference type="CDD" id="cd07720">
    <property type="entry name" value="OPHC2-like_MBL-fold"/>
    <property type="match status" value="1"/>
</dbReference>
<evidence type="ECO:0000313" key="7">
    <source>
        <dbReference type="Proteomes" id="UP000594468"/>
    </source>
</evidence>
<keyword evidence="2" id="KW-0479">Metal-binding</keyword>
<evidence type="ECO:0000256" key="4">
    <source>
        <dbReference type="ARBA" id="ARBA00022833"/>
    </source>
</evidence>
<organism evidence="6 7">
    <name type="scientific">Phototrophicus methaneseepsis</name>
    <dbReference type="NCBI Taxonomy" id="2710758"/>
    <lineage>
        <taxon>Bacteria</taxon>
        <taxon>Bacillati</taxon>
        <taxon>Chloroflexota</taxon>
        <taxon>Candidatus Thermofontia</taxon>
        <taxon>Phototrophicales</taxon>
        <taxon>Phototrophicaceae</taxon>
        <taxon>Phototrophicus</taxon>
    </lineage>
</organism>
<dbReference type="PANTHER" id="PTHR42978:SF6">
    <property type="entry name" value="QUORUM-QUENCHING LACTONASE YTNP-RELATED"/>
    <property type="match status" value="1"/>
</dbReference>
<comment type="similarity">
    <text evidence="1">Belongs to the metallo-beta-lactamase superfamily.</text>
</comment>
<evidence type="ECO:0000259" key="5">
    <source>
        <dbReference type="SMART" id="SM00849"/>
    </source>
</evidence>
<keyword evidence="4" id="KW-0862">Zinc</keyword>
<dbReference type="EMBL" id="CP062983">
    <property type="protein sequence ID" value="QPC82899.1"/>
    <property type="molecule type" value="Genomic_DNA"/>
</dbReference>
<name>A0A7S8E9J7_9CHLR</name>
<evidence type="ECO:0000256" key="1">
    <source>
        <dbReference type="ARBA" id="ARBA00007749"/>
    </source>
</evidence>
<dbReference type="Proteomes" id="UP000594468">
    <property type="component" value="Chromosome"/>
</dbReference>
<feature type="domain" description="Metallo-beta-lactamase" evidence="5">
    <location>
        <begin position="57"/>
        <end position="259"/>
    </location>
</feature>
<protein>
    <submittedName>
        <fullName evidence="6">MBL fold metallo-hydrolase</fullName>
    </submittedName>
</protein>
<sequence>MAIHRFEVGTLKCIVLSELQNPVTYDESYAGSLPNASFDQMRAVLDEIGAGETGNHDMNALFVDDGNNKLLVDTGLGNPERSGLLASLAEADLSPEDITIVYLTHFHGDHIGGLTHPDGSLTFPNARYVTMKEEWEHWTNEATLATMGERAALIQQKILPLKDKMTLLAHSNAMMAGVQVVAAPGHTPGHSGLLLNSMGQRLLALADTIGRLPQFTRPDWHFIYDADKPQAVLTREAMLELAADENLLTFFYHMAFPGLGYVERAGKGFRWVPVASN</sequence>
<dbReference type="PANTHER" id="PTHR42978">
    <property type="entry name" value="QUORUM-QUENCHING LACTONASE YTNP-RELATED-RELATED"/>
    <property type="match status" value="1"/>
</dbReference>
<evidence type="ECO:0000256" key="2">
    <source>
        <dbReference type="ARBA" id="ARBA00022723"/>
    </source>
</evidence>
<dbReference type="Gene3D" id="3.60.15.10">
    <property type="entry name" value="Ribonuclease Z/Hydroxyacylglutathione hydrolase-like"/>
    <property type="match status" value="1"/>
</dbReference>